<organism evidence="2 3">
    <name type="scientific">Eumeta variegata</name>
    <name type="common">Bagworm moth</name>
    <name type="synonym">Eumeta japonica</name>
    <dbReference type="NCBI Taxonomy" id="151549"/>
    <lineage>
        <taxon>Eukaryota</taxon>
        <taxon>Metazoa</taxon>
        <taxon>Ecdysozoa</taxon>
        <taxon>Arthropoda</taxon>
        <taxon>Hexapoda</taxon>
        <taxon>Insecta</taxon>
        <taxon>Pterygota</taxon>
        <taxon>Neoptera</taxon>
        <taxon>Endopterygota</taxon>
        <taxon>Lepidoptera</taxon>
        <taxon>Glossata</taxon>
        <taxon>Ditrysia</taxon>
        <taxon>Tineoidea</taxon>
        <taxon>Psychidae</taxon>
        <taxon>Oiketicinae</taxon>
        <taxon>Eumeta</taxon>
    </lineage>
</organism>
<comment type="caution">
    <text evidence="2">The sequence shown here is derived from an EMBL/GenBank/DDBJ whole genome shotgun (WGS) entry which is preliminary data.</text>
</comment>
<dbReference type="Proteomes" id="UP000299102">
    <property type="component" value="Unassembled WGS sequence"/>
</dbReference>
<keyword evidence="3" id="KW-1185">Reference proteome</keyword>
<reference evidence="2 3" key="1">
    <citation type="journal article" date="2019" name="Commun. Biol.">
        <title>The bagworm genome reveals a unique fibroin gene that provides high tensile strength.</title>
        <authorList>
            <person name="Kono N."/>
            <person name="Nakamura H."/>
            <person name="Ohtoshi R."/>
            <person name="Tomita M."/>
            <person name="Numata K."/>
            <person name="Arakawa K."/>
        </authorList>
    </citation>
    <scope>NUCLEOTIDE SEQUENCE [LARGE SCALE GENOMIC DNA]</scope>
</reference>
<evidence type="ECO:0000313" key="2">
    <source>
        <dbReference type="EMBL" id="GBP79932.1"/>
    </source>
</evidence>
<name>A0A4C1YYB2_EUMVA</name>
<gene>
    <name evidence="2" type="ORF">EVAR_75304_1</name>
</gene>
<protein>
    <submittedName>
        <fullName evidence="2">Uncharacterized protein</fullName>
    </submittedName>
</protein>
<dbReference type="AlphaFoldDB" id="A0A4C1YYB2"/>
<feature type="region of interest" description="Disordered" evidence="1">
    <location>
        <begin position="116"/>
        <end position="138"/>
    </location>
</feature>
<sequence>MKRQRPPSRALVYRFRSRRADRFAFDVVAALLRGYRDDGADSPAVGPSAAAAIAMALPRFVQDLKRNYELSHRAIAEPAPRLIFSGGRAFGAPAAGSGRLRDLESSLGVGFLKSTRPRRTRHALSHPKDAAPRDVRARARVEPRAVVVGDDPVASLRHARVPVRSLRRAE</sequence>
<feature type="compositionally biased region" description="Basic residues" evidence="1">
    <location>
        <begin position="116"/>
        <end position="125"/>
    </location>
</feature>
<evidence type="ECO:0000313" key="3">
    <source>
        <dbReference type="Proteomes" id="UP000299102"/>
    </source>
</evidence>
<feature type="compositionally biased region" description="Basic and acidic residues" evidence="1">
    <location>
        <begin position="126"/>
        <end position="138"/>
    </location>
</feature>
<accession>A0A4C1YYB2</accession>
<evidence type="ECO:0000256" key="1">
    <source>
        <dbReference type="SAM" id="MobiDB-lite"/>
    </source>
</evidence>
<proteinExistence type="predicted"/>
<dbReference type="EMBL" id="BGZK01001438">
    <property type="protein sequence ID" value="GBP79932.1"/>
    <property type="molecule type" value="Genomic_DNA"/>
</dbReference>